<dbReference type="InterPro" id="IPR012677">
    <property type="entry name" value="Nucleotide-bd_a/b_plait_sf"/>
</dbReference>
<feature type="compositionally biased region" description="Polar residues" evidence="1">
    <location>
        <begin position="347"/>
        <end position="368"/>
    </location>
</feature>
<dbReference type="OrthoDB" id="3365060at2759"/>
<sequence length="380" mass="38799">MNSGRSPPQREVEARYMPGYLAKLKGQKPFNAHAREPSSEPNYLTGTPARNSTAGIPGDSADSPSVQFSSSFFRSVPGDASTDHAHGRFGSSISPDRYGQGGAVREGDLEPSIFGPGGLRGNKRVPSSSFNASNRSLKGSLRRSRSAQRNAVAEHYKSFGEVVDISLEENSGAIRLEYAEAWVATRALRRNGEAVPSASGGGYVGVRLASEELHRQVVLYGLEVVGTSTGASLSGPPSSSTSAAASHSPAAGSAQQASAGLTGTGTGAGGSSRGATPAFGRPISIIGEPGSAFAKKSTSSAPSANQSAGAGQAGTVSNTSSPFRFATASLFGGASNTNSTVSRSSTQDFASRPNQPSAQSAPVHNQNGVMSKLGDAIFGW</sequence>
<reference evidence="3" key="1">
    <citation type="submission" date="2014-09" db="EMBL/GenBank/DDBJ databases">
        <authorList>
            <person name="Sharma Rahul"/>
            <person name="Thines Marco"/>
        </authorList>
    </citation>
    <scope>NUCLEOTIDE SEQUENCE [LARGE SCALE GENOMIC DNA]</scope>
</reference>
<feature type="region of interest" description="Disordered" evidence="1">
    <location>
        <begin position="230"/>
        <end position="316"/>
    </location>
</feature>
<feature type="compositionally biased region" description="Low complexity" evidence="1">
    <location>
        <begin position="60"/>
        <end position="75"/>
    </location>
</feature>
<evidence type="ECO:0000313" key="2">
    <source>
        <dbReference type="EMBL" id="CEH15941.1"/>
    </source>
</evidence>
<dbReference type="EMBL" id="CCYA01000273">
    <property type="protein sequence ID" value="CEH15941.1"/>
    <property type="molecule type" value="Genomic_DNA"/>
</dbReference>
<protein>
    <recommendedName>
        <fullName evidence="4">RRM Nup35-type domain-containing protein</fullName>
    </recommendedName>
</protein>
<dbReference type="AlphaFoldDB" id="A0A0P1BJ58"/>
<dbReference type="Gene3D" id="3.30.70.330">
    <property type="match status" value="1"/>
</dbReference>
<keyword evidence="3" id="KW-1185">Reference proteome</keyword>
<dbReference type="STRING" id="401625.A0A0P1BJ58"/>
<accession>A0A0P1BJ58</accession>
<evidence type="ECO:0000256" key="1">
    <source>
        <dbReference type="SAM" id="MobiDB-lite"/>
    </source>
</evidence>
<proteinExistence type="predicted"/>
<organism evidence="2 3">
    <name type="scientific">Ceraceosorus bombacis</name>
    <dbReference type="NCBI Taxonomy" id="401625"/>
    <lineage>
        <taxon>Eukaryota</taxon>
        <taxon>Fungi</taxon>
        <taxon>Dikarya</taxon>
        <taxon>Basidiomycota</taxon>
        <taxon>Ustilaginomycotina</taxon>
        <taxon>Exobasidiomycetes</taxon>
        <taxon>Ceraceosorales</taxon>
        <taxon>Ceraceosoraceae</taxon>
        <taxon>Ceraceosorus</taxon>
    </lineage>
</organism>
<feature type="region of interest" description="Disordered" evidence="1">
    <location>
        <begin position="27"/>
        <end position="146"/>
    </location>
</feature>
<evidence type="ECO:0008006" key="4">
    <source>
        <dbReference type="Google" id="ProtNLM"/>
    </source>
</evidence>
<evidence type="ECO:0000313" key="3">
    <source>
        <dbReference type="Proteomes" id="UP000054845"/>
    </source>
</evidence>
<feature type="compositionally biased region" description="Low complexity" evidence="1">
    <location>
        <begin position="335"/>
        <end position="346"/>
    </location>
</feature>
<feature type="region of interest" description="Disordered" evidence="1">
    <location>
        <begin position="334"/>
        <end position="368"/>
    </location>
</feature>
<feature type="compositionally biased region" description="Low complexity" evidence="1">
    <location>
        <begin position="230"/>
        <end position="261"/>
    </location>
</feature>
<dbReference type="Proteomes" id="UP000054845">
    <property type="component" value="Unassembled WGS sequence"/>
</dbReference>
<feature type="compositionally biased region" description="Gly residues" evidence="1">
    <location>
        <begin position="262"/>
        <end position="272"/>
    </location>
</feature>
<feature type="compositionally biased region" description="Polar residues" evidence="1">
    <location>
        <begin position="39"/>
        <end position="54"/>
    </location>
</feature>
<name>A0A0P1BJ58_9BASI</name>
<feature type="compositionally biased region" description="Low complexity" evidence="1">
    <location>
        <begin position="299"/>
        <end position="314"/>
    </location>
</feature>